<evidence type="ECO:0008006" key="4">
    <source>
        <dbReference type="Google" id="ProtNLM"/>
    </source>
</evidence>
<comment type="caution">
    <text evidence="2">The sequence shown here is derived from an EMBL/GenBank/DDBJ whole genome shotgun (WGS) entry which is preliminary data.</text>
</comment>
<proteinExistence type="predicted"/>
<accession>A0A2N6SG54</accession>
<dbReference type="InterPro" id="IPR036699">
    <property type="entry name" value="YehR-like_sf"/>
</dbReference>
<dbReference type="PROSITE" id="PS51257">
    <property type="entry name" value="PROKAR_LIPOPROTEIN"/>
    <property type="match status" value="1"/>
</dbReference>
<gene>
    <name evidence="2" type="ORF">CJ218_03060</name>
</gene>
<dbReference type="EMBL" id="PNGT01000002">
    <property type="protein sequence ID" value="PMC52890.1"/>
    <property type="molecule type" value="Genomic_DNA"/>
</dbReference>
<dbReference type="Proteomes" id="UP000235670">
    <property type="component" value="Unassembled WGS sequence"/>
</dbReference>
<evidence type="ECO:0000313" key="2">
    <source>
        <dbReference type="EMBL" id="PMC52890.1"/>
    </source>
</evidence>
<protein>
    <recommendedName>
        <fullName evidence="4">DUF1307 domain-containing protein</fullName>
    </recommendedName>
</protein>
<organism evidence="2 3">
    <name type="scientific">Gemella sanguinis</name>
    <dbReference type="NCBI Taxonomy" id="84135"/>
    <lineage>
        <taxon>Bacteria</taxon>
        <taxon>Bacillati</taxon>
        <taxon>Bacillota</taxon>
        <taxon>Bacilli</taxon>
        <taxon>Bacillales</taxon>
        <taxon>Gemellaceae</taxon>
        <taxon>Gemella</taxon>
    </lineage>
</organism>
<dbReference type="AlphaFoldDB" id="A0A2N6SG54"/>
<dbReference type="STRING" id="84135.GCA_001052115_00127"/>
<dbReference type="RefSeq" id="WP_102189572.1">
    <property type="nucleotide sequence ID" value="NZ_CAKARP010000064.1"/>
</dbReference>
<dbReference type="SUPFAM" id="SSF160704">
    <property type="entry name" value="YehR-like"/>
    <property type="match status" value="1"/>
</dbReference>
<evidence type="ECO:0000313" key="3">
    <source>
        <dbReference type="Proteomes" id="UP000235670"/>
    </source>
</evidence>
<keyword evidence="1" id="KW-0732">Signal</keyword>
<sequence>MKKLLTLCTLFLSAVLILTACSSEKKKVYIEKNGKQEHVTTIYYKGETVNKVVTNSTLTTDKANLDSTLDGIKSTISQKPNFDGYTRSAEIKDGKVVITTEIDYDKLDFEKYKGRVHLSGSDTLENERKLETVEYHLKDAGATEKK</sequence>
<feature type="signal peptide" evidence="1">
    <location>
        <begin position="1"/>
        <end position="20"/>
    </location>
</feature>
<dbReference type="Gene3D" id="3.30.1830.10">
    <property type="entry name" value="YehR-like"/>
    <property type="match status" value="1"/>
</dbReference>
<feature type="chain" id="PRO_5038773167" description="DUF1307 domain-containing protein" evidence="1">
    <location>
        <begin position="21"/>
        <end position="146"/>
    </location>
</feature>
<name>A0A2N6SG54_9BACL</name>
<reference evidence="2 3" key="1">
    <citation type="submission" date="2017-09" db="EMBL/GenBank/DDBJ databases">
        <title>Bacterial strain isolated from the female urinary microbiota.</title>
        <authorList>
            <person name="Thomas-White K."/>
            <person name="Kumar N."/>
            <person name="Forster S."/>
            <person name="Putonti C."/>
            <person name="Lawley T."/>
            <person name="Wolfe A.J."/>
        </authorList>
    </citation>
    <scope>NUCLEOTIDE SEQUENCE [LARGE SCALE GENOMIC DNA]</scope>
    <source>
        <strain evidence="2 3">UMB0186</strain>
    </source>
</reference>
<dbReference type="OrthoDB" id="2990596at2"/>
<evidence type="ECO:0000256" key="1">
    <source>
        <dbReference type="SAM" id="SignalP"/>
    </source>
</evidence>